<dbReference type="Proteomes" id="UP000070401">
    <property type="component" value="Unassembled WGS sequence"/>
</dbReference>
<comment type="caution">
    <text evidence="2">The sequence shown here is derived from an EMBL/GenBank/DDBJ whole genome shotgun (WGS) entry which is preliminary data.</text>
</comment>
<accession>A0A133NML8</accession>
<dbReference type="AlphaFoldDB" id="A0A133NML8"/>
<reference evidence="3" key="1">
    <citation type="submission" date="2016-01" db="EMBL/GenBank/DDBJ databases">
        <authorList>
            <person name="Mitreva M."/>
            <person name="Pepin K.H."/>
            <person name="Mihindukulasuriya K.A."/>
            <person name="Fulton R."/>
            <person name="Fronick C."/>
            <person name="O'Laughlin M."/>
            <person name="Miner T."/>
            <person name="Herter B."/>
            <person name="Rosa B.A."/>
            <person name="Cordes M."/>
            <person name="Tomlinson C."/>
            <person name="Wollam A."/>
            <person name="Palsikar V.B."/>
            <person name="Mardis E.R."/>
            <person name="Wilson R.K."/>
        </authorList>
    </citation>
    <scope>NUCLEOTIDE SEQUENCE [LARGE SCALE GENOMIC DNA]</scope>
    <source>
        <strain evidence="3">MJR7757B</strain>
    </source>
</reference>
<evidence type="ECO:0000313" key="3">
    <source>
        <dbReference type="Proteomes" id="UP000070401"/>
    </source>
</evidence>
<proteinExistence type="predicted"/>
<keyword evidence="3" id="KW-1185">Reference proteome</keyword>
<sequence length="168" mass="20810">MIRRLSMKTITKKKDFIYIVYDEELLKKNYTSIQYNIILCLILVLYTSESYNNYINYIYVYIVFYILFIMDYNNQIPFFKIGVKIKITIYNDRIEILRRRKNHLHLYGEIKNIEYKTKKFGTKDYYLLKITKTNKKVYKYKLGLIEEEVLEIFTIIKNNYEEWRIKNY</sequence>
<dbReference type="EMBL" id="LRPY01000194">
    <property type="protein sequence ID" value="KXA17533.1"/>
    <property type="molecule type" value="Genomic_DNA"/>
</dbReference>
<feature type="transmembrane region" description="Helical" evidence="1">
    <location>
        <begin position="54"/>
        <end position="72"/>
    </location>
</feature>
<feature type="non-terminal residue" evidence="2">
    <location>
        <position position="168"/>
    </location>
</feature>
<keyword evidence="1" id="KW-0472">Membrane</keyword>
<organism evidence="2 3">
    <name type="scientific">Fusobacterium nucleatum</name>
    <dbReference type="NCBI Taxonomy" id="851"/>
    <lineage>
        <taxon>Bacteria</taxon>
        <taxon>Fusobacteriati</taxon>
        <taxon>Fusobacteriota</taxon>
        <taxon>Fusobacteriia</taxon>
        <taxon>Fusobacteriales</taxon>
        <taxon>Fusobacteriaceae</taxon>
        <taxon>Fusobacterium</taxon>
    </lineage>
</organism>
<keyword evidence="1" id="KW-1133">Transmembrane helix</keyword>
<protein>
    <submittedName>
        <fullName evidence="2">Uncharacterized protein</fullName>
    </submittedName>
</protein>
<feature type="transmembrane region" description="Helical" evidence="1">
    <location>
        <begin position="30"/>
        <end position="48"/>
    </location>
</feature>
<keyword evidence="1" id="KW-0812">Transmembrane</keyword>
<name>A0A133NML8_FUSNU</name>
<evidence type="ECO:0000256" key="1">
    <source>
        <dbReference type="SAM" id="Phobius"/>
    </source>
</evidence>
<evidence type="ECO:0000313" key="2">
    <source>
        <dbReference type="EMBL" id="KXA17533.1"/>
    </source>
</evidence>
<gene>
    <name evidence="2" type="ORF">HMPREF3221_01945</name>
</gene>
<dbReference type="PATRIC" id="fig|851.8.peg.1958"/>